<name>A0A7W5ULE8_9BACT</name>
<comment type="function">
    <text evidence="6">Involved in the regulation of the intracellular balance of NAD and NADP, and is a key enzyme in the biosynthesis of NADP. Catalyzes specifically the phosphorylation on 2'-hydroxyl of the adenosine moiety of NAD to yield NADP.</text>
</comment>
<dbReference type="EMBL" id="JACICA010000020">
    <property type="protein sequence ID" value="MBB3703663.1"/>
    <property type="molecule type" value="Genomic_DNA"/>
</dbReference>
<evidence type="ECO:0000313" key="7">
    <source>
        <dbReference type="EMBL" id="MBB3703663.1"/>
    </source>
</evidence>
<dbReference type="GO" id="GO:0051287">
    <property type="term" value="F:NAD binding"/>
    <property type="evidence" value="ECO:0007669"/>
    <property type="project" value="UniProtKB-ARBA"/>
</dbReference>
<keyword evidence="2 6" id="KW-0418">Kinase</keyword>
<dbReference type="NCBIfam" id="NF002521">
    <property type="entry name" value="PRK01911.1"/>
    <property type="match status" value="1"/>
</dbReference>
<dbReference type="InterPro" id="IPR002504">
    <property type="entry name" value="NADK"/>
</dbReference>
<feature type="binding site" evidence="6">
    <location>
        <position position="180"/>
    </location>
    <ligand>
        <name>NAD(+)</name>
        <dbReference type="ChEBI" id="CHEBI:57540"/>
    </ligand>
</feature>
<comment type="cofactor">
    <cofactor evidence="6">
        <name>a divalent metal cation</name>
        <dbReference type="ChEBI" id="CHEBI:60240"/>
    </cofactor>
</comment>
<keyword evidence="6" id="KW-0547">Nucleotide-binding</keyword>
<keyword evidence="4 6" id="KW-0520">NAD</keyword>
<comment type="caution">
    <text evidence="6">Lacks conserved residue(s) required for the propagation of feature annotation.</text>
</comment>
<dbReference type="Proteomes" id="UP000541425">
    <property type="component" value="Unassembled WGS sequence"/>
</dbReference>
<dbReference type="Gene3D" id="3.40.50.10330">
    <property type="entry name" value="Probable inorganic polyphosphate/atp-NAD kinase, domain 1"/>
    <property type="match status" value="1"/>
</dbReference>
<feature type="binding site" evidence="6">
    <location>
        <begin position="191"/>
        <end position="196"/>
    </location>
    <ligand>
        <name>NAD(+)</name>
        <dbReference type="ChEBI" id="CHEBI:57540"/>
    </ligand>
</feature>
<keyword evidence="1 6" id="KW-0808">Transferase</keyword>
<accession>A0A7W5ULE8</accession>
<organism evidence="7 8">
    <name type="scientific">Alloprevotella rava</name>
    <dbReference type="NCBI Taxonomy" id="671218"/>
    <lineage>
        <taxon>Bacteria</taxon>
        <taxon>Pseudomonadati</taxon>
        <taxon>Bacteroidota</taxon>
        <taxon>Bacteroidia</taxon>
        <taxon>Bacteroidales</taxon>
        <taxon>Prevotellaceae</taxon>
        <taxon>Alloprevotella</taxon>
    </lineage>
</organism>
<dbReference type="GO" id="GO:0019674">
    <property type="term" value="P:NAD+ metabolic process"/>
    <property type="evidence" value="ECO:0007669"/>
    <property type="project" value="InterPro"/>
</dbReference>
<dbReference type="PANTHER" id="PTHR20275">
    <property type="entry name" value="NAD KINASE"/>
    <property type="match status" value="1"/>
</dbReference>
<comment type="similarity">
    <text evidence="6">Belongs to the NAD kinase family.</text>
</comment>
<evidence type="ECO:0000256" key="3">
    <source>
        <dbReference type="ARBA" id="ARBA00022857"/>
    </source>
</evidence>
<comment type="caution">
    <text evidence="7">The sequence shown here is derived from an EMBL/GenBank/DDBJ whole genome shotgun (WGS) entry which is preliminary data.</text>
</comment>
<feature type="binding site" evidence="6">
    <location>
        <begin position="150"/>
        <end position="151"/>
    </location>
    <ligand>
        <name>NAD(+)</name>
        <dbReference type="ChEBI" id="CHEBI:57540"/>
    </ligand>
</feature>
<evidence type="ECO:0000256" key="2">
    <source>
        <dbReference type="ARBA" id="ARBA00022777"/>
    </source>
</evidence>
<dbReference type="GO" id="GO:0003951">
    <property type="term" value="F:NAD+ kinase activity"/>
    <property type="evidence" value="ECO:0007669"/>
    <property type="project" value="UniProtKB-UniRule"/>
</dbReference>
<dbReference type="Pfam" id="PF20143">
    <property type="entry name" value="NAD_kinase_C"/>
    <property type="match status" value="1"/>
</dbReference>
<feature type="binding site" evidence="6">
    <location>
        <begin position="78"/>
        <end position="79"/>
    </location>
    <ligand>
        <name>NAD(+)</name>
        <dbReference type="ChEBI" id="CHEBI:57540"/>
    </ligand>
</feature>
<keyword evidence="6" id="KW-0963">Cytoplasm</keyword>
<feature type="binding site" evidence="6">
    <location>
        <position position="83"/>
    </location>
    <ligand>
        <name>NAD(+)</name>
        <dbReference type="ChEBI" id="CHEBI:57540"/>
    </ligand>
</feature>
<dbReference type="EC" id="2.7.1.23" evidence="6"/>
<protein>
    <recommendedName>
        <fullName evidence="6">NAD kinase</fullName>
        <ecNumber evidence="6">2.7.1.23</ecNumber>
    </recommendedName>
    <alternativeName>
        <fullName evidence="6">ATP-dependent NAD kinase</fullName>
    </alternativeName>
</protein>
<dbReference type="RefSeq" id="WP_221189672.1">
    <property type="nucleotide sequence ID" value="NZ_JACICA010000020.1"/>
</dbReference>
<dbReference type="GO" id="GO:0046872">
    <property type="term" value="F:metal ion binding"/>
    <property type="evidence" value="ECO:0007669"/>
    <property type="project" value="UniProtKB-UniRule"/>
</dbReference>
<dbReference type="PANTHER" id="PTHR20275:SF0">
    <property type="entry name" value="NAD KINASE"/>
    <property type="match status" value="1"/>
</dbReference>
<dbReference type="Gene3D" id="2.60.200.30">
    <property type="entry name" value="Probable inorganic polyphosphate/atp-NAD kinase, domain 2"/>
    <property type="match status" value="1"/>
</dbReference>
<dbReference type="InterPro" id="IPR017437">
    <property type="entry name" value="ATP-NAD_kinase_PpnK-typ_C"/>
</dbReference>
<evidence type="ECO:0000256" key="1">
    <source>
        <dbReference type="ARBA" id="ARBA00022679"/>
    </source>
</evidence>
<evidence type="ECO:0000256" key="4">
    <source>
        <dbReference type="ARBA" id="ARBA00023027"/>
    </source>
</evidence>
<dbReference type="GO" id="GO:0005524">
    <property type="term" value="F:ATP binding"/>
    <property type="evidence" value="ECO:0007669"/>
    <property type="project" value="UniProtKB-KW"/>
</dbReference>
<feature type="active site" description="Proton acceptor" evidence="6">
    <location>
        <position position="78"/>
    </location>
</feature>
<dbReference type="GO" id="GO:0006741">
    <property type="term" value="P:NADP+ biosynthetic process"/>
    <property type="evidence" value="ECO:0007669"/>
    <property type="project" value="UniProtKB-UniRule"/>
</dbReference>
<keyword evidence="6" id="KW-0067">ATP-binding</keyword>
<dbReference type="GO" id="GO:0005737">
    <property type="term" value="C:cytoplasm"/>
    <property type="evidence" value="ECO:0007669"/>
    <property type="project" value="UniProtKB-SubCell"/>
</dbReference>
<keyword evidence="3 6" id="KW-0521">NADP</keyword>
<evidence type="ECO:0000256" key="5">
    <source>
        <dbReference type="ARBA" id="ARBA00047925"/>
    </source>
</evidence>
<comment type="catalytic activity">
    <reaction evidence="5 6">
        <text>NAD(+) + ATP = ADP + NADP(+) + H(+)</text>
        <dbReference type="Rhea" id="RHEA:18629"/>
        <dbReference type="ChEBI" id="CHEBI:15378"/>
        <dbReference type="ChEBI" id="CHEBI:30616"/>
        <dbReference type="ChEBI" id="CHEBI:57540"/>
        <dbReference type="ChEBI" id="CHEBI:58349"/>
        <dbReference type="ChEBI" id="CHEBI:456216"/>
        <dbReference type="EC" id="2.7.1.23"/>
    </reaction>
</comment>
<dbReference type="Pfam" id="PF01513">
    <property type="entry name" value="NAD_kinase"/>
    <property type="match status" value="1"/>
</dbReference>
<reference evidence="7 8" key="1">
    <citation type="submission" date="2020-08" db="EMBL/GenBank/DDBJ databases">
        <title>Genomic Encyclopedia of Type Strains, Phase IV (KMG-IV): sequencing the most valuable type-strain genomes for metagenomic binning, comparative biology and taxonomic classification.</title>
        <authorList>
            <person name="Goeker M."/>
        </authorList>
    </citation>
    <scope>NUCLEOTIDE SEQUENCE [LARGE SCALE GENOMIC DNA]</scope>
    <source>
        <strain evidence="7 8">DSM 22548</strain>
    </source>
</reference>
<dbReference type="HAMAP" id="MF_00361">
    <property type="entry name" value="NAD_kinase"/>
    <property type="match status" value="1"/>
</dbReference>
<evidence type="ECO:0000256" key="6">
    <source>
        <dbReference type="HAMAP-Rule" id="MF_00361"/>
    </source>
</evidence>
<dbReference type="InterPro" id="IPR016064">
    <property type="entry name" value="NAD/diacylglycerol_kinase_sf"/>
</dbReference>
<sequence>MKEEQIKIALFGNANQVKKGNYIKELLQKLTDKGINVSIEHQFALFISETLQLNINNFQQFISFQETQANLVISVGGDGTLLRTAAAIGNSTTPILGINTGHLGFLADVNPASIGTAIEAFLNGCYTIEERSLLSLESTQKFSVYPYALNEVAILKFDNSALIQVTAEVDGNLLTSYLADGLIICTPTGSTGYSLSVSGPIISPYSKTFCIAPIAPHSLNIRPVIVDDSSVITLKVTSRTQKFLMAIDGRSEVMDETATIVLKKAPYTIRVMKITHQHFFDTLRDKMGWGADQR</sequence>
<dbReference type="InterPro" id="IPR017438">
    <property type="entry name" value="ATP-NAD_kinase_N"/>
</dbReference>
<evidence type="ECO:0000313" key="8">
    <source>
        <dbReference type="Proteomes" id="UP000541425"/>
    </source>
</evidence>
<comment type="subcellular location">
    <subcellularLocation>
        <location evidence="6">Cytoplasm</location>
    </subcellularLocation>
</comment>
<dbReference type="AlphaFoldDB" id="A0A7W5ULE8"/>
<feature type="binding site" evidence="6">
    <location>
        <position position="215"/>
    </location>
    <ligand>
        <name>NAD(+)</name>
        <dbReference type="ChEBI" id="CHEBI:57540"/>
    </ligand>
</feature>
<proteinExistence type="inferred from homology"/>
<gene>
    <name evidence="6" type="primary">nadK</name>
    <name evidence="7" type="ORF">FHS60_002159</name>
</gene>
<dbReference type="SUPFAM" id="SSF111331">
    <property type="entry name" value="NAD kinase/diacylglycerol kinase-like"/>
    <property type="match status" value="1"/>
</dbReference>